<dbReference type="OrthoDB" id="410198at2759"/>
<sequence>MASKYVVKQAQTKEELYAIMDVIWAANYTPYEPIVQIVFPVLGYQPADREASVVESKERFWKNHENDPSSNWFYVQEIASGHVVGSAQWQIFKDNPFPKDTAPLTAPWWPEGEHREYCESILNQIYKPRVSWMKRPHLALNWMAVHPSHRRCGVATMLMEVGVSHADFLNVEAWMESSEMGKPLYENHGFRPLFKIDFDTHKKDPGDIWRKCEYEMRVKPLFPMWRPKQGDWEEKGGRPGIQMPWELGEQGNSRTLGMEKAPEISVASLPPAGALAAV</sequence>
<evidence type="ECO:0000259" key="1">
    <source>
        <dbReference type="PROSITE" id="PS51186"/>
    </source>
</evidence>
<dbReference type="RefSeq" id="XP_033382712.1">
    <property type="nucleotide sequence ID" value="XM_033529996.1"/>
</dbReference>
<dbReference type="InterPro" id="IPR052523">
    <property type="entry name" value="Trichothecene_AcTrans"/>
</dbReference>
<dbReference type="Gene3D" id="3.40.630.30">
    <property type="match status" value="1"/>
</dbReference>
<evidence type="ECO:0000313" key="2">
    <source>
        <dbReference type="EMBL" id="KAF2014373.1"/>
    </source>
</evidence>
<accession>A0A6A5XN70</accession>
<dbReference type="InterPro" id="IPR000182">
    <property type="entry name" value="GNAT_dom"/>
</dbReference>
<name>A0A6A5XN70_9PLEO</name>
<dbReference type="PROSITE" id="PS51186">
    <property type="entry name" value="GNAT"/>
    <property type="match status" value="1"/>
</dbReference>
<dbReference type="Proteomes" id="UP000799778">
    <property type="component" value="Unassembled WGS sequence"/>
</dbReference>
<dbReference type="GeneID" id="54287393"/>
<keyword evidence="3" id="KW-1185">Reference proteome</keyword>
<dbReference type="Pfam" id="PF13508">
    <property type="entry name" value="Acetyltransf_7"/>
    <property type="match status" value="1"/>
</dbReference>
<organism evidence="2 3">
    <name type="scientific">Aaosphaeria arxii CBS 175.79</name>
    <dbReference type="NCBI Taxonomy" id="1450172"/>
    <lineage>
        <taxon>Eukaryota</taxon>
        <taxon>Fungi</taxon>
        <taxon>Dikarya</taxon>
        <taxon>Ascomycota</taxon>
        <taxon>Pezizomycotina</taxon>
        <taxon>Dothideomycetes</taxon>
        <taxon>Pleosporomycetidae</taxon>
        <taxon>Pleosporales</taxon>
        <taxon>Pleosporales incertae sedis</taxon>
        <taxon>Aaosphaeria</taxon>
    </lineage>
</organism>
<dbReference type="EMBL" id="ML978070">
    <property type="protein sequence ID" value="KAF2014373.1"/>
    <property type="molecule type" value="Genomic_DNA"/>
</dbReference>
<dbReference type="InterPro" id="IPR016181">
    <property type="entry name" value="Acyl_CoA_acyltransferase"/>
</dbReference>
<gene>
    <name evidence="2" type="ORF">BU24DRAFT_433773</name>
</gene>
<dbReference type="PANTHER" id="PTHR42791:SF5">
    <property type="entry name" value="HYPOTHETICAL ACETYLTRANSFERASE (EUROFUNG)"/>
    <property type="match status" value="1"/>
</dbReference>
<protein>
    <recommendedName>
        <fullName evidence="1">N-acetyltransferase domain-containing protein</fullName>
    </recommendedName>
</protein>
<dbReference type="PANTHER" id="PTHR42791">
    <property type="entry name" value="GNAT FAMILY ACETYLTRANSFERASE"/>
    <property type="match status" value="1"/>
</dbReference>
<dbReference type="SUPFAM" id="SSF55729">
    <property type="entry name" value="Acyl-CoA N-acyltransferases (Nat)"/>
    <property type="match status" value="1"/>
</dbReference>
<evidence type="ECO:0000313" key="3">
    <source>
        <dbReference type="Proteomes" id="UP000799778"/>
    </source>
</evidence>
<dbReference type="AlphaFoldDB" id="A0A6A5XN70"/>
<dbReference type="CDD" id="cd04301">
    <property type="entry name" value="NAT_SF"/>
    <property type="match status" value="1"/>
</dbReference>
<feature type="domain" description="N-acetyltransferase" evidence="1">
    <location>
        <begin position="21"/>
        <end position="215"/>
    </location>
</feature>
<dbReference type="GO" id="GO:0016747">
    <property type="term" value="F:acyltransferase activity, transferring groups other than amino-acyl groups"/>
    <property type="evidence" value="ECO:0007669"/>
    <property type="project" value="InterPro"/>
</dbReference>
<reference evidence="2" key="1">
    <citation type="journal article" date="2020" name="Stud. Mycol.">
        <title>101 Dothideomycetes genomes: a test case for predicting lifestyles and emergence of pathogens.</title>
        <authorList>
            <person name="Haridas S."/>
            <person name="Albert R."/>
            <person name="Binder M."/>
            <person name="Bloem J."/>
            <person name="Labutti K."/>
            <person name="Salamov A."/>
            <person name="Andreopoulos B."/>
            <person name="Baker S."/>
            <person name="Barry K."/>
            <person name="Bills G."/>
            <person name="Bluhm B."/>
            <person name="Cannon C."/>
            <person name="Castanera R."/>
            <person name="Culley D."/>
            <person name="Daum C."/>
            <person name="Ezra D."/>
            <person name="Gonzalez J."/>
            <person name="Henrissat B."/>
            <person name="Kuo A."/>
            <person name="Liang C."/>
            <person name="Lipzen A."/>
            <person name="Lutzoni F."/>
            <person name="Magnuson J."/>
            <person name="Mondo S."/>
            <person name="Nolan M."/>
            <person name="Ohm R."/>
            <person name="Pangilinan J."/>
            <person name="Park H.-J."/>
            <person name="Ramirez L."/>
            <person name="Alfaro M."/>
            <person name="Sun H."/>
            <person name="Tritt A."/>
            <person name="Yoshinaga Y."/>
            <person name="Zwiers L.-H."/>
            <person name="Turgeon B."/>
            <person name="Goodwin S."/>
            <person name="Spatafora J."/>
            <person name="Crous P."/>
            <person name="Grigoriev I."/>
        </authorList>
    </citation>
    <scope>NUCLEOTIDE SEQUENCE</scope>
    <source>
        <strain evidence="2">CBS 175.79</strain>
    </source>
</reference>
<proteinExistence type="predicted"/>